<dbReference type="EMBL" id="FCOL02000049">
    <property type="protein sequence ID" value="SAL79391.1"/>
    <property type="molecule type" value="Genomic_DNA"/>
</dbReference>
<protein>
    <submittedName>
        <fullName evidence="3">Chromosome segregation protein</fullName>
    </submittedName>
</protein>
<sequence length="877" mass="95743">MIIERLSITDFKQFAKKLDIENLTPGLNVFTGNNEAGKSTIAEAVRTLFLERYSTTSTKEDILPWSKPNASPSIEATFSHNGNTYLLSKQFVTGKRCNLLNGTTRLDGDEAEEHLAEMFGFARSKKGAISADQSGIPGLLWVQQGESHRVAARAAPAAEYLRGALGQLSGGEVVGGEDTLIKAVEKQLLQLRTPSKREAKAKGELDKVEKDVNALLAQRAIWQQQLDMLEFDLGNLTALQGAFDKDERDKPWVDLERRAGEARAKLAEVANAKQLLDSLGQDLKLSTVTLAGHVQKAATADAVEKNLTLNKVKLEGAQADEVEAEVAYTTALEAASAAQAEYDAATAAEKLASAAATAAELREALAALKRELTGQTEALEKANTVLAELEKATAERAKVELDPKKLKKLKSVLDELMPLRAQQEATATRIEYRLNGAVRINDSEIRGRGTLVLDTAKTLKLADESELTIVPGGSDRGSLVEEIAKLEGEAAKLLGAMGVASLTEAENRLEHWKALVAEVSKLKEVLEIHAPEGIDSLKTTLTETTGREEAARIRLAALPDTSDALPVTTATSNTKKAKLWLDAAHLAEKNSAEKRSIARTMVQGLIETVAAAETEVATPAFVQAKLNAGSAMFAETNTNKILKEKVVAAEAEYAKLTLIDPQVEVARFEASARIARDQQDQREKKIIDVRARIQVSGGSGVEENLSRSKDELELLQTRAQQLTLRADALELLNDLLVEERDNAITRLQSPLTKRLEHYLKWLFPQSVMTLSENLAPFTLSRAERFDELSALSYGTQEQLGILTRLAYADLLKEAGRPTVLFFDDAAVHTDAFRRDAIKQALLDAATRHQIFLFTCHPENWNDLGVEQRALEEMKAAA</sequence>
<feature type="domain" description="Rad50/SbcC-type AAA" evidence="2">
    <location>
        <begin position="5"/>
        <end position="279"/>
    </location>
</feature>
<organism evidence="3 4">
    <name type="scientific">Caballeronia terrestris</name>
    <dbReference type="NCBI Taxonomy" id="1226301"/>
    <lineage>
        <taxon>Bacteria</taxon>
        <taxon>Pseudomonadati</taxon>
        <taxon>Pseudomonadota</taxon>
        <taxon>Betaproteobacteria</taxon>
        <taxon>Burkholderiales</taxon>
        <taxon>Burkholderiaceae</taxon>
        <taxon>Caballeronia</taxon>
    </lineage>
</organism>
<feature type="coiled-coil region" evidence="1">
    <location>
        <begin position="705"/>
        <end position="739"/>
    </location>
</feature>
<dbReference type="PANTHER" id="PTHR41259:SF1">
    <property type="entry name" value="DOUBLE-STRAND BREAK REPAIR RAD50 ATPASE, PUTATIVE-RELATED"/>
    <property type="match status" value="1"/>
</dbReference>
<dbReference type="InterPro" id="IPR038729">
    <property type="entry name" value="Rad50/SbcC_AAA"/>
</dbReference>
<dbReference type="RefSeq" id="WP_087659275.1">
    <property type="nucleotide sequence ID" value="NZ_FCOL02000049.1"/>
</dbReference>
<evidence type="ECO:0000259" key="2">
    <source>
        <dbReference type="Pfam" id="PF13476"/>
    </source>
</evidence>
<dbReference type="SUPFAM" id="SSF52540">
    <property type="entry name" value="P-loop containing nucleoside triphosphate hydrolases"/>
    <property type="match status" value="1"/>
</dbReference>
<evidence type="ECO:0000313" key="4">
    <source>
        <dbReference type="Proteomes" id="UP000054925"/>
    </source>
</evidence>
<proteinExistence type="predicted"/>
<keyword evidence="4" id="KW-1185">Reference proteome</keyword>
<dbReference type="OrthoDB" id="9764467at2"/>
<dbReference type="Proteomes" id="UP000054925">
    <property type="component" value="Unassembled WGS sequence"/>
</dbReference>
<dbReference type="InterPro" id="IPR027417">
    <property type="entry name" value="P-loop_NTPase"/>
</dbReference>
<gene>
    <name evidence="3" type="ORF">AWB67_05442</name>
</gene>
<dbReference type="GO" id="GO:0016887">
    <property type="term" value="F:ATP hydrolysis activity"/>
    <property type="evidence" value="ECO:0007669"/>
    <property type="project" value="InterPro"/>
</dbReference>
<dbReference type="Pfam" id="PF13476">
    <property type="entry name" value="AAA_23"/>
    <property type="match status" value="1"/>
</dbReference>
<reference evidence="3" key="1">
    <citation type="submission" date="2016-01" db="EMBL/GenBank/DDBJ databases">
        <authorList>
            <person name="Peeters C."/>
        </authorList>
    </citation>
    <scope>NUCLEOTIDE SEQUENCE [LARGE SCALE GENOMIC DNA]</scope>
    <source>
        <strain evidence="3">LMG 22937</strain>
    </source>
</reference>
<comment type="caution">
    <text evidence="3">The sequence shown here is derived from an EMBL/GenBank/DDBJ whole genome shotgun (WGS) entry which is preliminary data.</text>
</comment>
<dbReference type="GO" id="GO:0006302">
    <property type="term" value="P:double-strand break repair"/>
    <property type="evidence" value="ECO:0007669"/>
    <property type="project" value="InterPro"/>
</dbReference>
<dbReference type="AlphaFoldDB" id="A0A158KG25"/>
<evidence type="ECO:0000256" key="1">
    <source>
        <dbReference type="SAM" id="Coils"/>
    </source>
</evidence>
<dbReference type="PANTHER" id="PTHR41259">
    <property type="entry name" value="DOUBLE-STRAND BREAK REPAIR RAD50 ATPASE, PUTATIVE-RELATED"/>
    <property type="match status" value="1"/>
</dbReference>
<accession>A0A158KG25</accession>
<dbReference type="Gene3D" id="3.40.50.300">
    <property type="entry name" value="P-loop containing nucleotide triphosphate hydrolases"/>
    <property type="match status" value="2"/>
</dbReference>
<name>A0A158KG25_9BURK</name>
<feature type="coiled-coil region" evidence="1">
    <location>
        <begin position="351"/>
        <end position="402"/>
    </location>
</feature>
<feature type="coiled-coil region" evidence="1">
    <location>
        <begin position="198"/>
        <end position="225"/>
    </location>
</feature>
<evidence type="ECO:0000313" key="3">
    <source>
        <dbReference type="EMBL" id="SAL79391.1"/>
    </source>
</evidence>
<keyword evidence="1" id="KW-0175">Coiled coil</keyword>